<gene>
    <name evidence="2" type="ORF">ABB37_00831</name>
</gene>
<comment type="caution">
    <text evidence="2">The sequence shown here is derived from an EMBL/GenBank/DDBJ whole genome shotgun (WGS) entry which is preliminary data.</text>
</comment>
<name>A0A0M9GBI6_LEPPY</name>
<dbReference type="AlphaFoldDB" id="A0A0M9GBI6"/>
<evidence type="ECO:0000313" key="2">
    <source>
        <dbReference type="EMBL" id="KPA86756.1"/>
    </source>
</evidence>
<organism evidence="2 3">
    <name type="scientific">Leptomonas pyrrhocoris</name>
    <name type="common">Firebug parasite</name>
    <dbReference type="NCBI Taxonomy" id="157538"/>
    <lineage>
        <taxon>Eukaryota</taxon>
        <taxon>Discoba</taxon>
        <taxon>Euglenozoa</taxon>
        <taxon>Kinetoplastea</taxon>
        <taxon>Metakinetoplastina</taxon>
        <taxon>Trypanosomatida</taxon>
        <taxon>Trypanosomatidae</taxon>
        <taxon>Leishmaniinae</taxon>
        <taxon>Leptomonas</taxon>
    </lineage>
</organism>
<accession>A0A0M9GBI6</accession>
<dbReference type="RefSeq" id="XP_015665195.1">
    <property type="nucleotide sequence ID" value="XM_015797187.1"/>
</dbReference>
<proteinExistence type="predicted"/>
<reference evidence="2 3" key="1">
    <citation type="submission" date="2015-07" db="EMBL/GenBank/DDBJ databases">
        <title>High-quality genome of monoxenous trypanosomatid Leptomonas pyrrhocoris.</title>
        <authorList>
            <person name="Flegontov P."/>
            <person name="Butenko A."/>
            <person name="Firsov S."/>
            <person name="Vlcek C."/>
            <person name="Logacheva M.D."/>
            <person name="Field M."/>
            <person name="Filatov D."/>
            <person name="Flegontova O."/>
            <person name="Gerasimov E."/>
            <person name="Jackson A.P."/>
            <person name="Kelly S."/>
            <person name="Opperdoes F."/>
            <person name="O'Reilly A."/>
            <person name="Votypka J."/>
            <person name="Yurchenko V."/>
            <person name="Lukes J."/>
        </authorList>
    </citation>
    <scope>NUCLEOTIDE SEQUENCE [LARGE SCALE GENOMIC DNA]</scope>
    <source>
        <strain evidence="2">H10</strain>
    </source>
</reference>
<dbReference type="Proteomes" id="UP000037923">
    <property type="component" value="Unassembled WGS sequence"/>
</dbReference>
<keyword evidence="1" id="KW-0732">Signal</keyword>
<keyword evidence="3" id="KW-1185">Reference proteome</keyword>
<evidence type="ECO:0000256" key="1">
    <source>
        <dbReference type="SAM" id="SignalP"/>
    </source>
</evidence>
<dbReference type="OrthoDB" id="242882at2759"/>
<sequence length="465" mass="51448">MSVNEAPRLTMRVVVLFMMVVFFFCLLADQLQCSKNGRQRFCTGRAPYHCRYDHCREEIVLPFSASRDSTCMFKGTTEILLALIEVGPSLVSERGSTISAYMAEELRGRINASSFPRPVKNGNAGRKARSYWNSIYVSPVDEYYRLSRKLEETWRTPGYATRFTVSNDVIPLPLYQHGSPLAYTLWTDAVEAVLPTSSRDDPTQLKRHFPNLYVAFDAAVARRKRSTTENAACDSINIIVYILVSPLASVREVWELPESAKQAFSEAYRCVAGAVTRYLSTNKRLFKYLSGVKYVYFFVPPPSRQFIQGVLPKETKFSPTDAVGVSSEAPKQLLTADNALVMAVADVPASLAFCNASTSAAHTTQCTQGCRNYDVLNSRAAAVSASFSDTIRETTETYSSFYAASSLYHNCYFDVLSGGEPPMGNGTFGAGAEAIMFDDCLHLSPDGGKAFATCLLNTTAIVRQR</sequence>
<evidence type="ECO:0008006" key="4">
    <source>
        <dbReference type="Google" id="ProtNLM"/>
    </source>
</evidence>
<feature type="chain" id="PRO_5005836369" description="C3H1-type domain-containing protein" evidence="1">
    <location>
        <begin position="34"/>
        <end position="465"/>
    </location>
</feature>
<dbReference type="VEuPathDB" id="TriTrypDB:LpyrH10_01_8310"/>
<dbReference type="EMBL" id="LGTL01000001">
    <property type="protein sequence ID" value="KPA86756.1"/>
    <property type="molecule type" value="Genomic_DNA"/>
</dbReference>
<protein>
    <recommendedName>
        <fullName evidence="4">C3H1-type domain-containing protein</fullName>
    </recommendedName>
</protein>
<dbReference type="GeneID" id="26901128"/>
<evidence type="ECO:0000313" key="3">
    <source>
        <dbReference type="Proteomes" id="UP000037923"/>
    </source>
</evidence>
<feature type="signal peptide" evidence="1">
    <location>
        <begin position="1"/>
        <end position="33"/>
    </location>
</feature>
<dbReference type="OMA" id="NCYYEVL"/>